<dbReference type="GO" id="GO:0047470">
    <property type="term" value="F:(1,4)-alpha-D-glucan 1-alpha-D-glucosylmutase activity"/>
    <property type="evidence" value="ECO:0007669"/>
    <property type="project" value="TreeGrafter"/>
</dbReference>
<dbReference type="NCBIfam" id="TIGR02401">
    <property type="entry name" value="trehalose_TreY"/>
    <property type="match status" value="1"/>
</dbReference>
<dbReference type="InterPro" id="IPR013797">
    <property type="entry name" value="Maltooligo_trehalose_synth_4"/>
</dbReference>
<organism evidence="3 4">
    <name type="scientific">Pseudonocardia asaccharolytica DSM 44247 = NBRC 16224</name>
    <dbReference type="NCBI Taxonomy" id="1123024"/>
    <lineage>
        <taxon>Bacteria</taxon>
        <taxon>Bacillati</taxon>
        <taxon>Actinomycetota</taxon>
        <taxon>Actinomycetes</taxon>
        <taxon>Pseudonocardiales</taxon>
        <taxon>Pseudonocardiaceae</taxon>
        <taxon>Pseudonocardia</taxon>
    </lineage>
</organism>
<evidence type="ECO:0000259" key="2">
    <source>
        <dbReference type="SMART" id="SM00642"/>
    </source>
</evidence>
<gene>
    <name evidence="3" type="primary">treY</name>
    <name evidence="3" type="ORF">PA7_14550</name>
</gene>
<dbReference type="InterPro" id="IPR006047">
    <property type="entry name" value="GH13_cat_dom"/>
</dbReference>
<keyword evidence="4" id="KW-1185">Reference proteome</keyword>
<dbReference type="PANTHER" id="PTHR10357">
    <property type="entry name" value="ALPHA-AMYLASE FAMILY MEMBER"/>
    <property type="match status" value="1"/>
</dbReference>
<dbReference type="Gene3D" id="3.30.1590.10">
    <property type="entry name" value="Maltooligosyl trehalose synthase, domain 2"/>
    <property type="match status" value="1"/>
</dbReference>
<dbReference type="Gene3D" id="3.20.20.80">
    <property type="entry name" value="Glycosidases"/>
    <property type="match status" value="1"/>
</dbReference>
<dbReference type="EMBL" id="BJVI01000010">
    <property type="protein sequence ID" value="GEL17618.1"/>
    <property type="molecule type" value="Genomic_DNA"/>
</dbReference>
<dbReference type="SMART" id="SM00642">
    <property type="entry name" value="Aamy"/>
    <property type="match status" value="1"/>
</dbReference>
<dbReference type="CDD" id="cd11336">
    <property type="entry name" value="AmyAc_MTSase"/>
    <property type="match status" value="1"/>
</dbReference>
<dbReference type="Gene3D" id="1.10.10.470">
    <property type="entry name" value="Maltooligosyl trehalose synthase, domain 4"/>
    <property type="match status" value="1"/>
</dbReference>
<dbReference type="AlphaFoldDB" id="A0A511D400"/>
<reference evidence="3 4" key="1">
    <citation type="submission" date="2019-07" db="EMBL/GenBank/DDBJ databases">
        <title>Whole genome shotgun sequence of Pseudonocardia asaccharolytica NBRC 16224.</title>
        <authorList>
            <person name="Hosoyama A."/>
            <person name="Uohara A."/>
            <person name="Ohji S."/>
            <person name="Ichikawa N."/>
        </authorList>
    </citation>
    <scope>NUCLEOTIDE SEQUENCE [LARGE SCALE GENOMIC DNA]</scope>
    <source>
        <strain evidence="3 4">NBRC 16224</strain>
    </source>
</reference>
<dbReference type="GO" id="GO:0005992">
    <property type="term" value="P:trehalose biosynthetic process"/>
    <property type="evidence" value="ECO:0007669"/>
    <property type="project" value="TreeGrafter"/>
</dbReference>
<comment type="caution">
    <text evidence="3">The sequence shown here is derived from an EMBL/GenBank/DDBJ whole genome shotgun (WGS) entry which is preliminary data.</text>
</comment>
<dbReference type="Proteomes" id="UP000321328">
    <property type="component" value="Unassembled WGS sequence"/>
</dbReference>
<dbReference type="InterPro" id="IPR012767">
    <property type="entry name" value="Trehalose_TreY"/>
</dbReference>
<name>A0A511D400_9PSEU</name>
<evidence type="ECO:0000256" key="1">
    <source>
        <dbReference type="SAM" id="MobiDB-lite"/>
    </source>
</evidence>
<dbReference type="GO" id="GO:0030980">
    <property type="term" value="P:alpha-glucan catabolic process"/>
    <property type="evidence" value="ECO:0007669"/>
    <property type="project" value="TreeGrafter"/>
</dbReference>
<feature type="region of interest" description="Disordered" evidence="1">
    <location>
        <begin position="1"/>
        <end position="32"/>
    </location>
</feature>
<evidence type="ECO:0000313" key="3">
    <source>
        <dbReference type="EMBL" id="GEL17618.1"/>
    </source>
</evidence>
<evidence type="ECO:0000313" key="4">
    <source>
        <dbReference type="Proteomes" id="UP000321328"/>
    </source>
</evidence>
<sequence>MPGKPGSASVGPTSGDAPEEQETPTVAVDATSSLPSSTYRLQLSKDLTFGEAAELVDYLDTLGVGALYASPLLESGSDSNHGYDVVDPTRVSAERGGEEGRRALVAALRSHGLGMLIDIVPNHVGVEVASANPWWWDVLVHGRASRYAHFFDIDWDAGPLLLPVLDADEQKALSELTLSADGTELCYYEHAYPVAEGTGGGTPRDVHERQHYRLVSWRRGAAELTYRRFFDVSTLAAVRVEEPEVFEATHREVLRWTGEDDVVIGLRVDHPDGLSEPGGYLHRLRAAIGPRSWLLVEKILGVGEALPASWPVDGTTGYDALREIGGVFVDPSGAGLLTQFAAEHTGVKESVCAVEHRARREVASTILAAEVRRTARECVTALEHCYALTVPAEQVVPAITELLCGFPVYRSYLPEGRDALDTAVAVARTHRPDLAETLAAVHAALLADPRGELATRLQQTSGMIMAKGVEDTAFYRWNRFVALNEVGGDPARFGVSPTELHATALAREAARPATMTSLSTHDTKRSEDVRARLAVLSEIPGEWVERMRRWSARYPLPERSLELLAWQSLIGAWPISAERMAAYLGKASKEAKLVTSHVEPVAEVDESIAAWPGQVLGDDGLVAEIGAFVDRIAAAGWSNSLGQKLLQLAGPGVPDIYQGTELFEYSLVDPDNRRPVDFAARRALLGRLDEGWLPGIDAEGAAKLLVTASAARLRRYRPELFAGYRPVPAQGVAAHHAVAFARGAGSGDRISRLVAVATRLPVGLAARGGWGDTVLPLPGAATDWHEIITDTPVEGSAPQLSRLLARYPVALLVRPA</sequence>
<dbReference type="Gene3D" id="1.10.150.200">
    <property type="entry name" value="Maltooligosyl trehalose synthase, domain 3"/>
    <property type="match status" value="1"/>
</dbReference>
<dbReference type="SUPFAM" id="SSF51445">
    <property type="entry name" value="(Trans)glycosidases"/>
    <property type="match status" value="1"/>
</dbReference>
<dbReference type="InterPro" id="IPR017853">
    <property type="entry name" value="GH"/>
</dbReference>
<dbReference type="STRING" id="1123024.GCA_000423625_03331"/>
<protein>
    <submittedName>
        <fullName evidence="3">Malto-oligosyltrehalose synthase</fullName>
    </submittedName>
</protein>
<proteinExistence type="predicted"/>
<dbReference type="Pfam" id="PF00128">
    <property type="entry name" value="Alpha-amylase"/>
    <property type="match status" value="1"/>
</dbReference>
<accession>A0A511D400</accession>
<dbReference type="PANTHER" id="PTHR10357:SF216">
    <property type="entry name" value="MALTOOLIGOSYL TREHALOSE SYNTHASE-RELATED"/>
    <property type="match status" value="1"/>
</dbReference>
<feature type="domain" description="Glycosyl hydrolase family 13 catalytic" evidence="2">
    <location>
        <begin position="32"/>
        <end position="709"/>
    </location>
</feature>